<evidence type="ECO:0000256" key="1">
    <source>
        <dbReference type="ARBA" id="ARBA00006817"/>
    </source>
</evidence>
<comment type="caution">
    <text evidence="3">The sequence shown here is derived from an EMBL/GenBank/DDBJ whole genome shotgun (WGS) entry which is preliminary data.</text>
</comment>
<name>A0A0W8IFZ3_9MICC</name>
<evidence type="ECO:0000313" key="4">
    <source>
        <dbReference type="Proteomes" id="UP000054023"/>
    </source>
</evidence>
<feature type="domain" description="Activator of Hsp90 ATPase homologue 1/2-like C-terminal" evidence="2">
    <location>
        <begin position="16"/>
        <end position="146"/>
    </location>
</feature>
<sequence>MTDTTTGFTLVRTLPATPEQIWSAWTNPDEAAQWFHPEGLSTPRDSVSMDVRVGGRYTYTMVNEADGAEYVTGGVYREVVPVERLVFTWGDPEGDPKDAPVITLTLTPVRDGTQLTLDLRGAPGAKGDHYNYDGWDSALDVLEGHLRAS</sequence>
<comment type="similarity">
    <text evidence="1">Belongs to the AHA1 family.</text>
</comment>
<accession>A0A0W8IFZ3</accession>
<dbReference type="InterPro" id="IPR013538">
    <property type="entry name" value="ASHA1/2-like_C"/>
</dbReference>
<gene>
    <name evidence="3" type="ORF">AVL63_02345</name>
</gene>
<evidence type="ECO:0000259" key="2">
    <source>
        <dbReference type="Pfam" id="PF08327"/>
    </source>
</evidence>
<dbReference type="EMBL" id="LQBM01000003">
    <property type="protein sequence ID" value="KUG58892.1"/>
    <property type="molecule type" value="Genomic_DNA"/>
</dbReference>
<dbReference type="AlphaFoldDB" id="A0A0W8IFZ3"/>
<dbReference type="OrthoDB" id="3365660at2"/>
<evidence type="ECO:0000313" key="3">
    <source>
        <dbReference type="EMBL" id="KUG58892.1"/>
    </source>
</evidence>
<protein>
    <recommendedName>
        <fullName evidence="2">Activator of Hsp90 ATPase homologue 1/2-like C-terminal domain-containing protein</fullName>
    </recommendedName>
</protein>
<keyword evidence="4" id="KW-1185">Reference proteome</keyword>
<dbReference type="SUPFAM" id="SSF55961">
    <property type="entry name" value="Bet v1-like"/>
    <property type="match status" value="1"/>
</dbReference>
<dbReference type="Gene3D" id="3.30.530.20">
    <property type="match status" value="1"/>
</dbReference>
<dbReference type="CDD" id="cd07814">
    <property type="entry name" value="SRPBCC_CalC_Aha1-like"/>
    <property type="match status" value="1"/>
</dbReference>
<organism evidence="3 4">
    <name type="scientific">Nesterenkonia jeotgali</name>
    <dbReference type="NCBI Taxonomy" id="317018"/>
    <lineage>
        <taxon>Bacteria</taxon>
        <taxon>Bacillati</taxon>
        <taxon>Actinomycetota</taxon>
        <taxon>Actinomycetes</taxon>
        <taxon>Micrococcales</taxon>
        <taxon>Micrococcaceae</taxon>
        <taxon>Nesterenkonia</taxon>
    </lineage>
</organism>
<dbReference type="Pfam" id="PF08327">
    <property type="entry name" value="AHSA1"/>
    <property type="match status" value="1"/>
</dbReference>
<reference evidence="4" key="1">
    <citation type="submission" date="2015-12" db="EMBL/GenBank/DDBJ databases">
        <authorList>
            <person name="Nair G.R."/>
            <person name="Kaur G."/>
            <person name="Mayilraj S."/>
        </authorList>
    </citation>
    <scope>NUCLEOTIDE SEQUENCE [LARGE SCALE GENOMIC DNA]</scope>
    <source>
        <strain evidence="4">CD08_7</strain>
    </source>
</reference>
<dbReference type="STRING" id="317018.AVL63_02345"/>
<dbReference type="Proteomes" id="UP000054023">
    <property type="component" value="Unassembled WGS sequence"/>
</dbReference>
<proteinExistence type="inferred from homology"/>
<dbReference type="InterPro" id="IPR023393">
    <property type="entry name" value="START-like_dom_sf"/>
</dbReference>
<dbReference type="RefSeq" id="WP_058888574.1">
    <property type="nucleotide sequence ID" value="NZ_LQBM01000003.1"/>
</dbReference>